<feature type="compositionally biased region" description="Pro residues" evidence="2">
    <location>
        <begin position="96"/>
        <end position="112"/>
    </location>
</feature>
<dbReference type="PROSITE" id="PS51526">
    <property type="entry name" value="RFX_DBD"/>
    <property type="match status" value="1"/>
</dbReference>
<dbReference type="PANTHER" id="PTHR12619:SF5">
    <property type="entry name" value="TRANSCRIPTION FACTOR RFX4"/>
    <property type="match status" value="1"/>
</dbReference>
<accession>A0A642UF76</accession>
<dbReference type="VEuPathDB" id="FungiDB:DIURU_004777"/>
<dbReference type="Proteomes" id="UP000449547">
    <property type="component" value="Unassembled WGS sequence"/>
</dbReference>
<dbReference type="InterPro" id="IPR039779">
    <property type="entry name" value="RFX-like"/>
</dbReference>
<keyword evidence="5" id="KW-1185">Reference proteome</keyword>
<dbReference type="SUPFAM" id="SSF46785">
    <property type="entry name" value="Winged helix' DNA-binding domain"/>
    <property type="match status" value="1"/>
</dbReference>
<feature type="domain" description="RFX-type winged-helix" evidence="3">
    <location>
        <begin position="239"/>
        <end position="314"/>
    </location>
</feature>
<dbReference type="OrthoDB" id="10056949at2759"/>
<feature type="compositionally biased region" description="Low complexity" evidence="2">
    <location>
        <begin position="347"/>
        <end position="356"/>
    </location>
</feature>
<evidence type="ECO:0000259" key="3">
    <source>
        <dbReference type="PROSITE" id="PS51526"/>
    </source>
</evidence>
<feature type="region of interest" description="Disordered" evidence="2">
    <location>
        <begin position="90"/>
        <end position="170"/>
    </location>
</feature>
<evidence type="ECO:0000256" key="1">
    <source>
        <dbReference type="ARBA" id="ARBA00023125"/>
    </source>
</evidence>
<dbReference type="Gene3D" id="1.10.10.10">
    <property type="entry name" value="Winged helix-like DNA-binding domain superfamily/Winged helix DNA-binding domain"/>
    <property type="match status" value="1"/>
</dbReference>
<sequence length="828" mass="90491">MEGHGIDDYDKGPPPPQPHPRPPGAAKPESGDWSAAAGNFRTPQRYSIPSVPMTTFGHGSPQQPYPPPPPQFELTPMYQAPMVQQQFSSPLHYRFPPHPAMVPAAPVGPQPPTMAQQTPHHQGPTQALHPGAHSGQYESLMPPPNISSPEMSSSKSRKRTRKDSVSLLDDGDNELKQMAYAAAAETNLQELAARIKSMDTEDLRSYGTQTGVTGSPGTAQHDLAVHGRETKERQRQVFGMVWLINSCDASPTAVVPRNRIYARYAMVCADNNLSPLSPASFGKLVRILFPNLTTRRLGMRGHSKYHYCGIRLNSDSNVASSSAGRGHHRSTSSFGSISSLAAIAASPGSSAQSSPRSPDDGDHTYQHTSSPKHFITVNSPQVERSTVLEHQVPSVAHLAYIPDLFSAVEQLNSIPGGIELPPIYPYVPPGTDADIADTLYSLYKVHINALFESLRYMQLKPFFASFSNFNSILTAPVIKLYTSEPIVRWIQQCDLLLYKRMICMLTRLQLSANLHPEVVVMLKQVADGFVKAMTTNLVNHKTGRSLLQCKLVLAKSFTNLLVRLIKVIETGQAAMRILRDEDDKRNMLSDWMQLDLDQIIYRELGCSDANLAVVQKVLKQDVVELLSSSETPKQVMTSIVNYLADLPGKFTNVNPRLFIILASNLLMTCLREISISSSKGIGAWWVMRVWVDERILWSYELGGFLEDDIARLQPTRVSQSSPQAAANPRPPPAPAQSQTSPSASAPSSAPPPRGNLESLNRGGEMSGGGDGGPANSSFGTIDLMDFSLGWDATSEPPESSSHKRGDPATAPAPPDMLLNYETNEIFLG</sequence>
<dbReference type="InterPro" id="IPR003150">
    <property type="entry name" value="DNA-bd_RFX"/>
</dbReference>
<gene>
    <name evidence="4" type="ORF">DIURU_004777</name>
</gene>
<dbReference type="Pfam" id="PF02257">
    <property type="entry name" value="RFX_DNA_binding"/>
    <property type="match status" value="1"/>
</dbReference>
<protein>
    <recommendedName>
        <fullName evidence="3">RFX-type winged-helix domain-containing protein</fullName>
    </recommendedName>
</protein>
<comment type="caution">
    <text evidence="4">The sequence shown here is derived from an EMBL/GenBank/DDBJ whole genome shotgun (WGS) entry which is preliminary data.</text>
</comment>
<dbReference type="AlphaFoldDB" id="A0A642UF76"/>
<evidence type="ECO:0000313" key="5">
    <source>
        <dbReference type="Proteomes" id="UP000449547"/>
    </source>
</evidence>
<dbReference type="GeneID" id="54783428"/>
<dbReference type="OMA" id="ENIRFMK"/>
<dbReference type="EMBL" id="SWFT01000149">
    <property type="protein sequence ID" value="KAA8897924.1"/>
    <property type="molecule type" value="Genomic_DNA"/>
</dbReference>
<keyword evidence="1" id="KW-0238">DNA-binding</keyword>
<evidence type="ECO:0000256" key="2">
    <source>
        <dbReference type="SAM" id="MobiDB-lite"/>
    </source>
</evidence>
<dbReference type="Pfam" id="PF25340">
    <property type="entry name" value="BCD_RFX"/>
    <property type="match status" value="1"/>
</dbReference>
<feature type="region of interest" description="Disordered" evidence="2">
    <location>
        <begin position="1"/>
        <end position="75"/>
    </location>
</feature>
<feature type="region of interest" description="Disordered" evidence="2">
    <location>
        <begin position="347"/>
        <end position="376"/>
    </location>
</feature>
<organism evidence="4 5">
    <name type="scientific">Diutina rugosa</name>
    <name type="common">Yeast</name>
    <name type="synonym">Candida rugosa</name>
    <dbReference type="NCBI Taxonomy" id="5481"/>
    <lineage>
        <taxon>Eukaryota</taxon>
        <taxon>Fungi</taxon>
        <taxon>Dikarya</taxon>
        <taxon>Ascomycota</taxon>
        <taxon>Saccharomycotina</taxon>
        <taxon>Pichiomycetes</taxon>
        <taxon>Debaryomycetaceae</taxon>
        <taxon>Diutina</taxon>
    </lineage>
</organism>
<reference evidence="4 5" key="1">
    <citation type="submission" date="2019-07" db="EMBL/GenBank/DDBJ databases">
        <title>Genome assembly of two rare yeast pathogens: Diutina rugosa and Trichomonascus ciferrii.</title>
        <authorList>
            <person name="Mixao V."/>
            <person name="Saus E."/>
            <person name="Hansen A."/>
            <person name="Lass-Flor C."/>
            <person name="Gabaldon T."/>
        </authorList>
    </citation>
    <scope>NUCLEOTIDE SEQUENCE [LARGE SCALE GENOMIC DNA]</scope>
    <source>
        <strain evidence="4 5">CBS 613</strain>
    </source>
</reference>
<feature type="compositionally biased region" description="Pro residues" evidence="2">
    <location>
        <begin position="12"/>
        <end position="25"/>
    </location>
</feature>
<dbReference type="InterPro" id="IPR057321">
    <property type="entry name" value="RFX1-4/6/8-like_BCD"/>
</dbReference>
<feature type="compositionally biased region" description="Low complexity" evidence="2">
    <location>
        <begin position="735"/>
        <end position="747"/>
    </location>
</feature>
<feature type="compositionally biased region" description="Basic and acidic residues" evidence="2">
    <location>
        <begin position="1"/>
        <end position="11"/>
    </location>
</feature>
<dbReference type="PANTHER" id="PTHR12619">
    <property type="entry name" value="RFX TRANSCRIPTION FACTOR FAMILY"/>
    <property type="match status" value="1"/>
</dbReference>
<dbReference type="InterPro" id="IPR036388">
    <property type="entry name" value="WH-like_DNA-bd_sf"/>
</dbReference>
<feature type="compositionally biased region" description="Polar residues" evidence="2">
    <location>
        <begin position="113"/>
        <end position="125"/>
    </location>
</feature>
<dbReference type="GO" id="GO:0000978">
    <property type="term" value="F:RNA polymerase II cis-regulatory region sequence-specific DNA binding"/>
    <property type="evidence" value="ECO:0007669"/>
    <property type="project" value="TreeGrafter"/>
</dbReference>
<evidence type="ECO:0000313" key="4">
    <source>
        <dbReference type="EMBL" id="KAA8897924.1"/>
    </source>
</evidence>
<feature type="compositionally biased region" description="Low complexity" evidence="2">
    <location>
        <begin position="718"/>
        <end position="727"/>
    </location>
</feature>
<dbReference type="RefSeq" id="XP_034010181.1">
    <property type="nucleotide sequence ID" value="XM_034157687.1"/>
</dbReference>
<feature type="region of interest" description="Disordered" evidence="2">
    <location>
        <begin position="715"/>
        <end position="828"/>
    </location>
</feature>
<name>A0A642UF76_DIURU</name>
<dbReference type="GO" id="GO:0000981">
    <property type="term" value="F:DNA-binding transcription factor activity, RNA polymerase II-specific"/>
    <property type="evidence" value="ECO:0007669"/>
    <property type="project" value="TreeGrafter"/>
</dbReference>
<proteinExistence type="predicted"/>
<feature type="compositionally biased region" description="Polar residues" evidence="2">
    <location>
        <begin position="366"/>
        <end position="376"/>
    </location>
</feature>
<dbReference type="InterPro" id="IPR036390">
    <property type="entry name" value="WH_DNA-bd_sf"/>
</dbReference>